<dbReference type="Pfam" id="PF15375">
    <property type="entry name" value="FSAF1"/>
    <property type="match status" value="1"/>
</dbReference>
<dbReference type="InterPro" id="IPR027973">
    <property type="entry name" value="FSAF1-like"/>
</dbReference>
<feature type="compositionally biased region" description="Acidic residues" evidence="1">
    <location>
        <begin position="152"/>
        <end position="172"/>
    </location>
</feature>
<dbReference type="AlphaFoldDB" id="A0A8J5JF84"/>
<sequence>MDGSISSQLSQYFDQLLGDASVNCQTNSSKRTEIKRNTKEKNVGDGRVEIEYQEPLIPSEKKMKEDAMGGISGRNRKIQTNILALVEAPDITLVKKLPKGRENQRNNNGTKKIERTHNTRKAQKKRKEDREQTNTVAEKRATDDGFKIVSEIPDDDSDISDAFEYNSEEGEGNTDINYNQDSQKGKRDDVHTNSSKTKTTEDGFKVVTEIPSDDSDVSDAFDDEDFEDTNQDLVVKGTHFNGQKSFDGNILFEKWKQTPKETNKCCKKVKYKKGASITLAEAARRNQPKEDLVILDYAKKRGTNKRKKVEPKEEEEEDNNTIDQVNQLPSQKVLDEKELKRVRYDVFKLGMSGFNKEKIQDTRLALAIKLGAKPPKNKAINYKDLLKMKKEEKQKMLEEEAMTGRTGQKIMKPTKKKSRDTNSDRGFTPQVGTFKNGVQVLSKKDLAKINAS</sequence>
<gene>
    <name evidence="2" type="ORF">Hamer_G018231</name>
</gene>
<dbReference type="PANTHER" id="PTHR28366:SF1">
    <property type="entry name" value="CHROMOSOME 1 OPEN READING FRAME 131"/>
    <property type="match status" value="1"/>
</dbReference>
<protein>
    <submittedName>
        <fullName evidence="2">Uncharacterized protein</fullName>
    </submittedName>
</protein>
<organism evidence="2 3">
    <name type="scientific">Homarus americanus</name>
    <name type="common">American lobster</name>
    <dbReference type="NCBI Taxonomy" id="6706"/>
    <lineage>
        <taxon>Eukaryota</taxon>
        <taxon>Metazoa</taxon>
        <taxon>Ecdysozoa</taxon>
        <taxon>Arthropoda</taxon>
        <taxon>Crustacea</taxon>
        <taxon>Multicrustacea</taxon>
        <taxon>Malacostraca</taxon>
        <taxon>Eumalacostraca</taxon>
        <taxon>Eucarida</taxon>
        <taxon>Decapoda</taxon>
        <taxon>Pleocyemata</taxon>
        <taxon>Astacidea</taxon>
        <taxon>Nephropoidea</taxon>
        <taxon>Nephropidae</taxon>
        <taxon>Homarus</taxon>
    </lineage>
</organism>
<feature type="compositionally biased region" description="Basic and acidic residues" evidence="1">
    <location>
        <begin position="126"/>
        <end position="146"/>
    </location>
</feature>
<keyword evidence="3" id="KW-1185">Reference proteome</keyword>
<evidence type="ECO:0000313" key="3">
    <source>
        <dbReference type="Proteomes" id="UP000747542"/>
    </source>
</evidence>
<dbReference type="Proteomes" id="UP000747542">
    <property type="component" value="Unassembled WGS sequence"/>
</dbReference>
<comment type="caution">
    <text evidence="2">The sequence shown here is derived from an EMBL/GenBank/DDBJ whole genome shotgun (WGS) entry which is preliminary data.</text>
</comment>
<dbReference type="EMBL" id="JAHLQT010044460">
    <property type="protein sequence ID" value="KAG7154480.1"/>
    <property type="molecule type" value="Genomic_DNA"/>
</dbReference>
<evidence type="ECO:0000313" key="2">
    <source>
        <dbReference type="EMBL" id="KAG7154480.1"/>
    </source>
</evidence>
<feature type="region of interest" description="Disordered" evidence="1">
    <location>
        <begin position="96"/>
        <end position="200"/>
    </location>
</feature>
<dbReference type="PANTHER" id="PTHR28366">
    <property type="entry name" value="CHROMOSOME 1 OPEN READING FRAME 131"/>
    <property type="match status" value="1"/>
</dbReference>
<name>A0A8J5JF84_HOMAM</name>
<reference evidence="2" key="1">
    <citation type="journal article" date="2021" name="Sci. Adv.">
        <title>The American lobster genome reveals insights on longevity, neural, and immune adaptations.</title>
        <authorList>
            <person name="Polinski J.M."/>
            <person name="Zimin A.V."/>
            <person name="Clark K.F."/>
            <person name="Kohn A.B."/>
            <person name="Sadowski N."/>
            <person name="Timp W."/>
            <person name="Ptitsyn A."/>
            <person name="Khanna P."/>
            <person name="Romanova D.Y."/>
            <person name="Williams P."/>
            <person name="Greenwood S.J."/>
            <person name="Moroz L.L."/>
            <person name="Walt D.R."/>
            <person name="Bodnar A.G."/>
        </authorList>
    </citation>
    <scope>NUCLEOTIDE SEQUENCE</scope>
    <source>
        <strain evidence="2">GMGI-L3</strain>
    </source>
</reference>
<dbReference type="InterPro" id="IPR052852">
    <property type="entry name" value="SSU_Processome_Comp"/>
</dbReference>
<accession>A0A8J5JF84</accession>
<feature type="region of interest" description="Disordered" evidence="1">
    <location>
        <begin position="398"/>
        <end position="432"/>
    </location>
</feature>
<evidence type="ECO:0000256" key="1">
    <source>
        <dbReference type="SAM" id="MobiDB-lite"/>
    </source>
</evidence>
<proteinExistence type="predicted"/>